<comment type="subcellular location">
    <subcellularLocation>
        <location evidence="6">Plastid</location>
        <location evidence="6">Chloroplast</location>
    </subcellularLocation>
</comment>
<evidence type="ECO:0000256" key="4">
    <source>
        <dbReference type="ARBA" id="ARBA00022840"/>
    </source>
</evidence>
<dbReference type="NCBIfam" id="TIGR02432">
    <property type="entry name" value="lysidine_TilS_N"/>
    <property type="match status" value="1"/>
</dbReference>
<comment type="function">
    <text evidence="6">Ligates lysine onto the cytidine present at position 34 of the AUA codon-specific tRNA(Ile) that contains the anticodon CAU, in an ATP-dependent manner. Cytidine is converted to lysidine, thus changing the amino acid specificity of the tRNA from methionine to isoleucine.</text>
</comment>
<dbReference type="Gene3D" id="3.40.50.620">
    <property type="entry name" value="HUPs"/>
    <property type="match status" value="1"/>
</dbReference>
<proteinExistence type="inferred from homology"/>
<dbReference type="PANTHER" id="PTHR43033:SF1">
    <property type="entry name" value="TRNA(ILE)-LYSIDINE SYNTHASE-RELATED"/>
    <property type="match status" value="1"/>
</dbReference>
<keyword evidence="1 6" id="KW-0436">Ligase</keyword>
<comment type="catalytic activity">
    <reaction evidence="5 6">
        <text>cytidine(34) in tRNA(Ile2) + L-lysine + ATP = lysidine(34) in tRNA(Ile2) + AMP + diphosphate + H(+)</text>
        <dbReference type="Rhea" id="RHEA:43744"/>
        <dbReference type="Rhea" id="RHEA-COMP:10625"/>
        <dbReference type="Rhea" id="RHEA-COMP:10670"/>
        <dbReference type="ChEBI" id="CHEBI:15378"/>
        <dbReference type="ChEBI" id="CHEBI:30616"/>
        <dbReference type="ChEBI" id="CHEBI:32551"/>
        <dbReference type="ChEBI" id="CHEBI:33019"/>
        <dbReference type="ChEBI" id="CHEBI:82748"/>
        <dbReference type="ChEBI" id="CHEBI:83665"/>
        <dbReference type="ChEBI" id="CHEBI:456215"/>
        <dbReference type="EC" id="6.3.4.19"/>
    </reaction>
</comment>
<dbReference type="SUPFAM" id="SSF52402">
    <property type="entry name" value="Adenine nucleotide alpha hydrolases-like"/>
    <property type="match status" value="1"/>
</dbReference>
<evidence type="ECO:0000256" key="2">
    <source>
        <dbReference type="ARBA" id="ARBA00022694"/>
    </source>
</evidence>
<keyword evidence="8" id="KW-0150">Chloroplast</keyword>
<feature type="domain" description="tRNA(Ile)-lysidine/2-thiocytidine synthase N-terminal" evidence="7">
    <location>
        <begin position="6"/>
        <end position="177"/>
    </location>
</feature>
<geneLocation type="chloroplast" evidence="8"/>
<evidence type="ECO:0000313" key="8">
    <source>
        <dbReference type="EMBL" id="QMX77454.1"/>
    </source>
</evidence>
<name>A0A7G5VUT7_9RHOD</name>
<dbReference type="EC" id="6.3.4.19" evidence="6"/>
<dbReference type="HAMAP" id="MF_01161">
    <property type="entry name" value="tRNA_Ile_lys_synt"/>
    <property type="match status" value="1"/>
</dbReference>
<gene>
    <name evidence="8" type="primary">ycf62</name>
    <name evidence="6" type="synonym">tilS</name>
</gene>
<dbReference type="CDD" id="cd01992">
    <property type="entry name" value="TilS_N"/>
    <property type="match status" value="1"/>
</dbReference>
<evidence type="ECO:0000256" key="3">
    <source>
        <dbReference type="ARBA" id="ARBA00022741"/>
    </source>
</evidence>
<accession>A0A7G5VUT7</accession>
<dbReference type="GO" id="GO:0005524">
    <property type="term" value="F:ATP binding"/>
    <property type="evidence" value="ECO:0007669"/>
    <property type="project" value="UniProtKB-UniRule"/>
</dbReference>
<evidence type="ECO:0000256" key="1">
    <source>
        <dbReference type="ARBA" id="ARBA00022598"/>
    </source>
</evidence>
<dbReference type="Pfam" id="PF01171">
    <property type="entry name" value="ATP_bind_3"/>
    <property type="match status" value="1"/>
</dbReference>
<evidence type="ECO:0000256" key="6">
    <source>
        <dbReference type="HAMAP-Rule" id="MF_01161"/>
    </source>
</evidence>
<comment type="domain">
    <text evidence="6">The N-terminal region contains the highly conserved SGGXDS motif, predicted to be a P-loop motif involved in ATP binding.</text>
</comment>
<dbReference type="GO" id="GO:0006400">
    <property type="term" value="P:tRNA modification"/>
    <property type="evidence" value="ECO:0007669"/>
    <property type="project" value="UniProtKB-UniRule"/>
</dbReference>
<protein>
    <recommendedName>
        <fullName evidence="6">tRNA(Ile)-lysidine synthase, chloroplastic</fullName>
        <ecNumber evidence="6">6.3.4.19</ecNumber>
    </recommendedName>
    <alternativeName>
        <fullName evidence="6">tRNA(Ile)-2-lysyl-cytidine synthase</fullName>
    </alternativeName>
    <alternativeName>
        <fullName evidence="6">tRNA(Ile)-lysidine synthetase</fullName>
    </alternativeName>
</protein>
<dbReference type="InterPro" id="IPR012795">
    <property type="entry name" value="tRNA_Ile_lys_synt_N"/>
</dbReference>
<dbReference type="EMBL" id="MN431657">
    <property type="protein sequence ID" value="QMX77454.1"/>
    <property type="molecule type" value="Genomic_DNA"/>
</dbReference>
<dbReference type="InterPro" id="IPR011063">
    <property type="entry name" value="TilS/TtcA_N"/>
</dbReference>
<dbReference type="RefSeq" id="YP_009968353.1">
    <property type="nucleotide sequence ID" value="NC_051883.1"/>
</dbReference>
<keyword evidence="2 6" id="KW-0819">tRNA processing</keyword>
<evidence type="ECO:0000256" key="5">
    <source>
        <dbReference type="ARBA" id="ARBA00048539"/>
    </source>
</evidence>
<comment type="similarity">
    <text evidence="6">Belongs to the tRNA(Ile)-lysidine synthase family.</text>
</comment>
<dbReference type="InterPro" id="IPR014729">
    <property type="entry name" value="Rossmann-like_a/b/a_fold"/>
</dbReference>
<evidence type="ECO:0000259" key="7">
    <source>
        <dbReference type="Pfam" id="PF01171"/>
    </source>
</evidence>
<keyword evidence="4 6" id="KW-0067">ATP-binding</keyword>
<dbReference type="AlphaFoldDB" id="A0A7G5VUT7"/>
<feature type="binding site" evidence="6">
    <location>
        <begin position="11"/>
        <end position="16"/>
    </location>
    <ligand>
        <name>ATP</name>
        <dbReference type="ChEBI" id="CHEBI:30616"/>
    </ligand>
</feature>
<reference evidence="8" key="1">
    <citation type="submission" date="2019-09" db="EMBL/GenBank/DDBJ databases">
        <authorList>
            <person name="Liu S.-L."/>
            <person name="Chiang Y.-R."/>
            <person name="Fu H.-Y."/>
        </authorList>
    </citation>
    <scope>NUCLEOTIDE SEQUENCE</scope>
    <source>
        <strain evidence="8">THAL066</strain>
    </source>
</reference>
<keyword evidence="3 6" id="KW-0547">Nucleotide-binding</keyword>
<dbReference type="InterPro" id="IPR012094">
    <property type="entry name" value="tRNA_Ile_lys_synt"/>
</dbReference>
<organism evidence="8">
    <name type="scientific">Cyanidiococcus yangmingshanensis</name>
    <dbReference type="NCBI Taxonomy" id="2690220"/>
    <lineage>
        <taxon>Eukaryota</taxon>
        <taxon>Rhodophyta</taxon>
        <taxon>Bangiophyceae</taxon>
        <taxon>Cyanidiales</taxon>
        <taxon>Cyanidiaceae</taxon>
        <taxon>Cyanidiococcus</taxon>
    </lineage>
</organism>
<sequence length="267" mass="32192">MLKSSWLLAISGGQDSLCLLKLMYDCVGGSLYVVNFDHRWRRTSTLMSLRVYYLARYLCLSWRYYRTAYDIRAEHQARQYRYANLIQLLSQNQWQGICTAHSLSDDMETYLDQWLSQRNPEGIWRLCHLSASQILLRPLIFFTRAQTSWFTMITYLPIWSDMSNYQTQYKRNRLRHQLLPYIKNLNRRFAPIFPRVLSPLVMADMKSWLCLPIWLQYQMATQWGWPPDEMKNLILRYNNKYELARHRTINRFSACDSCRSYHFNMVV</sequence>
<keyword evidence="8" id="KW-0934">Plastid</keyword>
<dbReference type="GO" id="GO:0009507">
    <property type="term" value="C:chloroplast"/>
    <property type="evidence" value="ECO:0007669"/>
    <property type="project" value="UniProtKB-SubCell"/>
</dbReference>
<dbReference type="GO" id="GO:0032267">
    <property type="term" value="F:tRNA(Ile)-lysidine synthase activity"/>
    <property type="evidence" value="ECO:0007669"/>
    <property type="project" value="UniProtKB-EC"/>
</dbReference>
<dbReference type="PANTHER" id="PTHR43033">
    <property type="entry name" value="TRNA(ILE)-LYSIDINE SYNTHASE-RELATED"/>
    <property type="match status" value="1"/>
</dbReference>
<dbReference type="GeneID" id="60450367"/>